<name>A0ABN8DGJ5_9VIBR</name>
<proteinExistence type="predicted"/>
<protein>
    <submittedName>
        <fullName evidence="2">Uncharacterized protein</fullName>
    </submittedName>
</protein>
<dbReference type="EMBL" id="CAKLCM010000002">
    <property type="protein sequence ID" value="CAH0525650.1"/>
    <property type="molecule type" value="Genomic_DNA"/>
</dbReference>
<sequence length="145" mass="16476">MVVLDKGQDSGKGSRETTSAALRNNQARKRIFILGDANSELTAFAFQQLNSKCFGLFDIVCYSVSSCHDMTREKFQCSGHFDPQAENFLEHHYDVMIAVGLNVIQVVKQPPSYDKLLFWDIEGASDEYDAVVENVNYFISRYLFL</sequence>
<gene>
    <name evidence="2" type="ORF">VHP8226_01178</name>
</gene>
<keyword evidence="3" id="KW-1185">Reference proteome</keyword>
<evidence type="ECO:0000313" key="3">
    <source>
        <dbReference type="Proteomes" id="UP000838160"/>
    </source>
</evidence>
<feature type="region of interest" description="Disordered" evidence="1">
    <location>
        <begin position="1"/>
        <end position="20"/>
    </location>
</feature>
<reference evidence="2" key="1">
    <citation type="submission" date="2021-12" db="EMBL/GenBank/DDBJ databases">
        <authorList>
            <person name="Rodrigo-Torres L."/>
            <person name="Arahal R. D."/>
            <person name="Lucena T."/>
        </authorList>
    </citation>
    <scope>NUCLEOTIDE SEQUENCE</scope>
    <source>
        <strain evidence="2">CECT 8226</strain>
    </source>
</reference>
<organism evidence="2 3">
    <name type="scientific">Vibrio hippocampi</name>
    <dbReference type="NCBI Taxonomy" id="654686"/>
    <lineage>
        <taxon>Bacteria</taxon>
        <taxon>Pseudomonadati</taxon>
        <taxon>Pseudomonadota</taxon>
        <taxon>Gammaproteobacteria</taxon>
        <taxon>Vibrionales</taxon>
        <taxon>Vibrionaceae</taxon>
        <taxon>Vibrio</taxon>
    </lineage>
</organism>
<feature type="compositionally biased region" description="Basic and acidic residues" evidence="1">
    <location>
        <begin position="1"/>
        <end position="15"/>
    </location>
</feature>
<dbReference type="RefSeq" id="WP_237484163.1">
    <property type="nucleotide sequence ID" value="NZ_CAKLCM010000002.1"/>
</dbReference>
<accession>A0ABN8DGJ5</accession>
<comment type="caution">
    <text evidence="2">The sequence shown here is derived from an EMBL/GenBank/DDBJ whole genome shotgun (WGS) entry which is preliminary data.</text>
</comment>
<dbReference type="Proteomes" id="UP000838160">
    <property type="component" value="Unassembled WGS sequence"/>
</dbReference>
<evidence type="ECO:0000313" key="2">
    <source>
        <dbReference type="EMBL" id="CAH0525650.1"/>
    </source>
</evidence>
<evidence type="ECO:0000256" key="1">
    <source>
        <dbReference type="SAM" id="MobiDB-lite"/>
    </source>
</evidence>